<reference evidence="1 2" key="1">
    <citation type="submission" date="2019-10" db="EMBL/GenBank/DDBJ databases">
        <title>Pseudopuniceibacterium sp. HQ09 islated from Antarctica.</title>
        <authorList>
            <person name="Liao L."/>
            <person name="Su S."/>
            <person name="Chen B."/>
            <person name="Yu Y."/>
        </authorList>
    </citation>
    <scope>NUCLEOTIDE SEQUENCE [LARGE SCALE GENOMIC DNA]</scope>
    <source>
        <strain evidence="1 2">HQ09</strain>
    </source>
</reference>
<accession>A0A7L9WH32</accession>
<gene>
    <name evidence="1" type="ORF">F3W81_01780</name>
</gene>
<organism evidence="1 2">
    <name type="scientific">Pseudooceanicola spongiae</name>
    <dbReference type="NCBI Taxonomy" id="2613965"/>
    <lineage>
        <taxon>Bacteria</taxon>
        <taxon>Pseudomonadati</taxon>
        <taxon>Pseudomonadota</taxon>
        <taxon>Alphaproteobacteria</taxon>
        <taxon>Rhodobacterales</taxon>
        <taxon>Paracoccaceae</taxon>
        <taxon>Pseudooceanicola</taxon>
    </lineage>
</organism>
<evidence type="ECO:0000313" key="1">
    <source>
        <dbReference type="EMBL" id="QOL79665.1"/>
    </source>
</evidence>
<proteinExistence type="predicted"/>
<evidence type="ECO:0000313" key="2">
    <source>
        <dbReference type="Proteomes" id="UP000594118"/>
    </source>
</evidence>
<dbReference type="Gene3D" id="3.10.450.50">
    <property type="match status" value="1"/>
</dbReference>
<sequence>MTDTTIPTPAAEPDYDALLHANLQRVFNQRDAVLRDAAIADLYVADPIMYEPDAIVNGRQAISDIAGKLLENFGPDFTFVPDGKGLGHHGMGTLRWHAGTPDNPTMVLGADTAEIIGGRIARLWVLLDLEPNS</sequence>
<dbReference type="Proteomes" id="UP000594118">
    <property type="component" value="Chromosome"/>
</dbReference>
<dbReference type="KEGG" id="pshq:F3W81_01780"/>
<dbReference type="AlphaFoldDB" id="A0A7L9WH32"/>
<dbReference type="InterPro" id="IPR032710">
    <property type="entry name" value="NTF2-like_dom_sf"/>
</dbReference>
<name>A0A7L9WH32_9RHOB</name>
<dbReference type="RefSeq" id="WP_193081952.1">
    <property type="nucleotide sequence ID" value="NZ_CP045201.1"/>
</dbReference>
<keyword evidence="2" id="KW-1185">Reference proteome</keyword>
<dbReference type="SUPFAM" id="SSF54427">
    <property type="entry name" value="NTF2-like"/>
    <property type="match status" value="1"/>
</dbReference>
<dbReference type="EMBL" id="CP045201">
    <property type="protein sequence ID" value="QOL79665.1"/>
    <property type="molecule type" value="Genomic_DNA"/>
</dbReference>
<protein>
    <submittedName>
        <fullName evidence="1">Nuclear transport factor 2 family protein</fullName>
    </submittedName>
</protein>